<evidence type="ECO:0000256" key="5">
    <source>
        <dbReference type="ARBA" id="ARBA00022729"/>
    </source>
</evidence>
<dbReference type="PANTHER" id="PTHR47154">
    <property type="entry name" value="G-PROTEIN COUPLED RECEPTOR MTH-RELATED"/>
    <property type="match status" value="1"/>
</dbReference>
<evidence type="ECO:0000256" key="2">
    <source>
        <dbReference type="ARBA" id="ARBA00008979"/>
    </source>
</evidence>
<feature type="transmembrane region" description="Helical" evidence="11">
    <location>
        <begin position="347"/>
        <end position="365"/>
    </location>
</feature>
<keyword evidence="9" id="KW-0675">Receptor</keyword>
<dbReference type="Gene3D" id="1.20.1070.10">
    <property type="entry name" value="Rhodopsin 7-helix transmembrane proteins"/>
    <property type="match status" value="1"/>
</dbReference>
<comment type="similarity">
    <text evidence="2">Belongs to the G-protein coupled receptor 2 family. Mth subfamily.</text>
</comment>
<dbReference type="InterPro" id="IPR023311">
    <property type="entry name" value="Methusela_ecto_dom_2"/>
</dbReference>
<evidence type="ECO:0000256" key="6">
    <source>
        <dbReference type="ARBA" id="ARBA00022989"/>
    </source>
</evidence>
<organism evidence="14 15">
    <name type="scientific">Chironomus riparius</name>
    <dbReference type="NCBI Taxonomy" id="315576"/>
    <lineage>
        <taxon>Eukaryota</taxon>
        <taxon>Metazoa</taxon>
        <taxon>Ecdysozoa</taxon>
        <taxon>Arthropoda</taxon>
        <taxon>Hexapoda</taxon>
        <taxon>Insecta</taxon>
        <taxon>Pterygota</taxon>
        <taxon>Neoptera</taxon>
        <taxon>Endopterygota</taxon>
        <taxon>Diptera</taxon>
        <taxon>Nematocera</taxon>
        <taxon>Chironomoidea</taxon>
        <taxon>Chironomidae</taxon>
        <taxon>Chironominae</taxon>
        <taxon>Chironomus</taxon>
    </lineage>
</organism>
<accession>A0A9N9RYH1</accession>
<dbReference type="Gene3D" id="2.170.180.11">
    <property type="entry name" value="Methuselah ectodomain, domain 2"/>
    <property type="match status" value="1"/>
</dbReference>
<evidence type="ECO:0000256" key="3">
    <source>
        <dbReference type="ARBA" id="ARBA00022475"/>
    </source>
</evidence>
<dbReference type="GO" id="GO:0005886">
    <property type="term" value="C:plasma membrane"/>
    <property type="evidence" value="ECO:0007669"/>
    <property type="project" value="UniProtKB-SubCell"/>
</dbReference>
<feature type="transmembrane region" description="Helical" evidence="11">
    <location>
        <begin position="190"/>
        <end position="211"/>
    </location>
</feature>
<dbReference type="PANTHER" id="PTHR47154:SF2">
    <property type="entry name" value="G-PROTEIN COUPLED RECEPTOR MTH-RELATED"/>
    <property type="match status" value="1"/>
</dbReference>
<protein>
    <recommendedName>
        <fullName evidence="13">G-protein coupled receptors family 2 profile 2 domain-containing protein</fullName>
    </recommendedName>
</protein>
<keyword evidence="7" id="KW-0297">G-protein coupled receptor</keyword>
<dbReference type="GO" id="GO:0007166">
    <property type="term" value="P:cell surface receptor signaling pathway"/>
    <property type="evidence" value="ECO:0007669"/>
    <property type="project" value="InterPro"/>
</dbReference>
<keyword evidence="4 11" id="KW-0812">Transmembrane</keyword>
<reference evidence="14" key="1">
    <citation type="submission" date="2022-01" db="EMBL/GenBank/DDBJ databases">
        <authorList>
            <person name="King R."/>
        </authorList>
    </citation>
    <scope>NUCLEOTIDE SEQUENCE</scope>
</reference>
<feature type="transmembrane region" description="Helical" evidence="11">
    <location>
        <begin position="223"/>
        <end position="241"/>
    </location>
</feature>
<dbReference type="InterPro" id="IPR051384">
    <property type="entry name" value="Mth_GPCR"/>
</dbReference>
<gene>
    <name evidence="14" type="ORF">CHIRRI_LOCUS8642</name>
</gene>
<dbReference type="Proteomes" id="UP001153620">
    <property type="component" value="Chromosome 2"/>
</dbReference>
<dbReference type="InterPro" id="IPR000832">
    <property type="entry name" value="GPCR_2_secretin-like"/>
</dbReference>
<keyword evidence="6 11" id="KW-1133">Transmembrane helix</keyword>
<evidence type="ECO:0000256" key="10">
    <source>
        <dbReference type="ARBA" id="ARBA00023224"/>
    </source>
</evidence>
<reference evidence="14" key="2">
    <citation type="submission" date="2022-10" db="EMBL/GenBank/DDBJ databases">
        <authorList>
            <consortium name="ENA_rothamsted_submissions"/>
            <consortium name="culmorum"/>
            <person name="King R."/>
        </authorList>
    </citation>
    <scope>NUCLEOTIDE SEQUENCE</scope>
</reference>
<keyword evidence="15" id="KW-1185">Reference proteome</keyword>
<evidence type="ECO:0000256" key="8">
    <source>
        <dbReference type="ARBA" id="ARBA00023136"/>
    </source>
</evidence>
<evidence type="ECO:0000256" key="4">
    <source>
        <dbReference type="ARBA" id="ARBA00022692"/>
    </source>
</evidence>
<dbReference type="AlphaFoldDB" id="A0A9N9RYH1"/>
<dbReference type="Gene3D" id="2.30.160.11">
    <property type="match status" value="1"/>
</dbReference>
<evidence type="ECO:0000256" key="12">
    <source>
        <dbReference type="SAM" id="SignalP"/>
    </source>
</evidence>
<dbReference type="InterPro" id="IPR017981">
    <property type="entry name" value="GPCR_2-like_7TM"/>
</dbReference>
<feature type="transmembrane region" description="Helical" evidence="11">
    <location>
        <begin position="396"/>
        <end position="416"/>
    </location>
</feature>
<keyword evidence="8 11" id="KW-0472">Membrane</keyword>
<evidence type="ECO:0000259" key="13">
    <source>
        <dbReference type="PROSITE" id="PS50261"/>
    </source>
</evidence>
<feature type="transmembrane region" description="Helical" evidence="11">
    <location>
        <begin position="422"/>
        <end position="444"/>
    </location>
</feature>
<proteinExistence type="inferred from homology"/>
<dbReference type="OrthoDB" id="6134459at2759"/>
<feature type="transmembrane region" description="Helical" evidence="11">
    <location>
        <begin position="296"/>
        <end position="318"/>
    </location>
</feature>
<dbReference type="InterPro" id="IPR036272">
    <property type="entry name" value="Methuselah_N_sf"/>
</dbReference>
<evidence type="ECO:0000256" key="9">
    <source>
        <dbReference type="ARBA" id="ARBA00023170"/>
    </source>
</evidence>
<dbReference type="InterPro" id="IPR044860">
    <property type="entry name" value="Methusela_ecto_dom_1"/>
</dbReference>
<dbReference type="Pfam" id="PF00002">
    <property type="entry name" value="7tm_2"/>
    <property type="match status" value="1"/>
</dbReference>
<comment type="subcellular location">
    <subcellularLocation>
        <location evidence="1">Cell membrane</location>
        <topology evidence="1">Multi-pass membrane protein</topology>
    </subcellularLocation>
</comment>
<dbReference type="CDD" id="cd15039">
    <property type="entry name" value="7tmB3_Methuselah-like"/>
    <property type="match status" value="1"/>
</dbReference>
<dbReference type="GO" id="GO:0008528">
    <property type="term" value="F:G protein-coupled peptide receptor activity"/>
    <property type="evidence" value="ECO:0007669"/>
    <property type="project" value="TreeGrafter"/>
</dbReference>
<evidence type="ECO:0000256" key="1">
    <source>
        <dbReference type="ARBA" id="ARBA00004651"/>
    </source>
</evidence>
<evidence type="ECO:0000313" key="14">
    <source>
        <dbReference type="EMBL" id="CAG9805774.1"/>
    </source>
</evidence>
<keyword evidence="5 12" id="KW-0732">Signal</keyword>
<sequence length="485" mass="56900">MLSNLIILTIIFAIRTADSNLPCKFIETINITDGFKDSNDHFIYKSEIFPLGTYDEFDYIEDYAYVKISVNPHIRGCVCKQKQCLRFCCLENDTENCLQSNELNVFNEDNEEETINISDNKYSILLGRSCKDMYELERDAGEEWKFLNNGSLLLDDNVFDHNEFCVEKTDDSNAIVYVCFPEQEQDFRDIIHSIGFFISIPFLIITFLIYASIPELRNLHGKCLMCYTFSLTVFYSLMLKLNIFKHLELRNGIMTAVLIYFTIFLSFFWVNIMCYDIWRIARNGIAKRSQVEGQKMFIIYCIYAIGIPLLMTITAVLINHHQLFHHEYLPMFGENDWMHHELKAQAIYLYIPIGIIIIINIMLFLDTARKIWQVQSTMSDESSTKGHGILRRRFSVYLRLFIIMGLMWSMELISFVYQKIHILFYITDFFNCAQGFVIFLVCVCDKRTRKLFRKRFFASTTTKDESLTSAIGTYDETLKMTALKI</sequence>
<evidence type="ECO:0000256" key="7">
    <source>
        <dbReference type="ARBA" id="ARBA00023040"/>
    </source>
</evidence>
<name>A0A9N9RYH1_9DIPT</name>
<feature type="chain" id="PRO_5040450817" description="G-protein coupled receptors family 2 profile 2 domain-containing protein" evidence="12">
    <location>
        <begin position="20"/>
        <end position="485"/>
    </location>
</feature>
<keyword evidence="3" id="KW-1003">Cell membrane</keyword>
<feature type="domain" description="G-protein coupled receptors family 2 profile 2" evidence="13">
    <location>
        <begin position="188"/>
        <end position="446"/>
    </location>
</feature>
<keyword evidence="10" id="KW-0807">Transducer</keyword>
<dbReference type="SUPFAM" id="SSF63877">
    <property type="entry name" value="Methuselah ectodomain"/>
    <property type="match status" value="1"/>
</dbReference>
<feature type="signal peptide" evidence="12">
    <location>
        <begin position="1"/>
        <end position="19"/>
    </location>
</feature>
<evidence type="ECO:0000256" key="11">
    <source>
        <dbReference type="SAM" id="Phobius"/>
    </source>
</evidence>
<dbReference type="InterPro" id="IPR010596">
    <property type="entry name" value="Methuselah_N_dom"/>
</dbReference>
<dbReference type="PROSITE" id="PS50261">
    <property type="entry name" value="G_PROTEIN_RECEP_F2_4"/>
    <property type="match status" value="1"/>
</dbReference>
<evidence type="ECO:0000313" key="15">
    <source>
        <dbReference type="Proteomes" id="UP001153620"/>
    </source>
</evidence>
<dbReference type="EMBL" id="OU895878">
    <property type="protein sequence ID" value="CAG9805774.1"/>
    <property type="molecule type" value="Genomic_DNA"/>
</dbReference>
<feature type="transmembrane region" description="Helical" evidence="11">
    <location>
        <begin position="253"/>
        <end position="275"/>
    </location>
</feature>
<dbReference type="Pfam" id="PF06652">
    <property type="entry name" value="Methuselah_N"/>
    <property type="match status" value="1"/>
</dbReference>